<keyword evidence="3" id="KW-0808">Transferase</keyword>
<evidence type="ECO:0000256" key="6">
    <source>
        <dbReference type="ARBA" id="ARBA00023136"/>
    </source>
</evidence>
<feature type="transmembrane region" description="Helical" evidence="9">
    <location>
        <begin position="216"/>
        <end position="238"/>
    </location>
</feature>
<dbReference type="InterPro" id="IPR018584">
    <property type="entry name" value="GT87"/>
</dbReference>
<feature type="transmembrane region" description="Helical" evidence="9">
    <location>
        <begin position="136"/>
        <end position="159"/>
    </location>
</feature>
<keyword evidence="4 9" id="KW-0812">Transmembrane</keyword>
<feature type="transmembrane region" description="Helical" evidence="9">
    <location>
        <begin position="422"/>
        <end position="442"/>
    </location>
</feature>
<dbReference type="RefSeq" id="WP_177208399.1">
    <property type="nucleotide sequence ID" value="NZ_FOLG01000012.1"/>
</dbReference>
<evidence type="ECO:0000256" key="2">
    <source>
        <dbReference type="ARBA" id="ARBA00022475"/>
    </source>
</evidence>
<feature type="transmembrane region" description="Helical" evidence="9">
    <location>
        <begin position="34"/>
        <end position="57"/>
    </location>
</feature>
<evidence type="ECO:0000313" key="10">
    <source>
        <dbReference type="EMBL" id="SFC95788.1"/>
    </source>
</evidence>
<protein>
    <recommendedName>
        <fullName evidence="12">Alpha-1,2-mannosyltransferase</fullName>
    </recommendedName>
</protein>
<name>A0A1I1NJY3_9RHOB</name>
<dbReference type="EMBL" id="FOLG01000012">
    <property type="protein sequence ID" value="SFC95788.1"/>
    <property type="molecule type" value="Genomic_DNA"/>
</dbReference>
<feature type="transmembrane region" description="Helical" evidence="9">
    <location>
        <begin position="353"/>
        <end position="373"/>
    </location>
</feature>
<accession>A0A1I1NJY3</accession>
<feature type="region of interest" description="Disordered" evidence="8">
    <location>
        <begin position="1"/>
        <end position="27"/>
    </location>
</feature>
<dbReference type="GO" id="GO:0016758">
    <property type="term" value="F:hexosyltransferase activity"/>
    <property type="evidence" value="ECO:0007669"/>
    <property type="project" value="InterPro"/>
</dbReference>
<dbReference type="GO" id="GO:0005886">
    <property type="term" value="C:plasma membrane"/>
    <property type="evidence" value="ECO:0007669"/>
    <property type="project" value="UniProtKB-SubCell"/>
</dbReference>
<dbReference type="STRING" id="441112.SAMN04488094_11221"/>
<feature type="transmembrane region" description="Helical" evidence="9">
    <location>
        <begin position="320"/>
        <end position="341"/>
    </location>
</feature>
<reference evidence="10 11" key="1">
    <citation type="submission" date="2016-10" db="EMBL/GenBank/DDBJ databases">
        <authorList>
            <person name="de Groot N.N."/>
        </authorList>
    </citation>
    <scope>NUCLEOTIDE SEQUENCE [LARGE SCALE GENOMIC DNA]</scope>
    <source>
        <strain evidence="10 11">DSM 19548</strain>
    </source>
</reference>
<dbReference type="Pfam" id="PF09594">
    <property type="entry name" value="GT87"/>
    <property type="match status" value="1"/>
</dbReference>
<feature type="transmembrane region" description="Helical" evidence="9">
    <location>
        <begin position="171"/>
        <end position="204"/>
    </location>
</feature>
<keyword evidence="2" id="KW-1003">Cell membrane</keyword>
<evidence type="ECO:0000256" key="1">
    <source>
        <dbReference type="ARBA" id="ARBA00004651"/>
    </source>
</evidence>
<evidence type="ECO:0008006" key="12">
    <source>
        <dbReference type="Google" id="ProtNLM"/>
    </source>
</evidence>
<evidence type="ECO:0000256" key="5">
    <source>
        <dbReference type="ARBA" id="ARBA00022989"/>
    </source>
</evidence>
<dbReference type="AlphaFoldDB" id="A0A1I1NJY3"/>
<evidence type="ECO:0000256" key="4">
    <source>
        <dbReference type="ARBA" id="ARBA00022692"/>
    </source>
</evidence>
<proteinExistence type="inferred from homology"/>
<keyword evidence="5 9" id="KW-1133">Transmembrane helix</keyword>
<evidence type="ECO:0000256" key="9">
    <source>
        <dbReference type="SAM" id="Phobius"/>
    </source>
</evidence>
<evidence type="ECO:0000256" key="7">
    <source>
        <dbReference type="ARBA" id="ARBA00024033"/>
    </source>
</evidence>
<evidence type="ECO:0000313" key="11">
    <source>
        <dbReference type="Proteomes" id="UP000198728"/>
    </source>
</evidence>
<comment type="similarity">
    <text evidence="7">Belongs to the glycosyltransferase 87 family.</text>
</comment>
<feature type="compositionally biased region" description="Polar residues" evidence="8">
    <location>
        <begin position="16"/>
        <end position="27"/>
    </location>
</feature>
<gene>
    <name evidence="10" type="ORF">SAMN04488094_11221</name>
</gene>
<evidence type="ECO:0000256" key="8">
    <source>
        <dbReference type="SAM" id="MobiDB-lite"/>
    </source>
</evidence>
<feature type="transmembrane region" description="Helical" evidence="9">
    <location>
        <begin position="114"/>
        <end position="131"/>
    </location>
</feature>
<feature type="transmembrane region" description="Helical" evidence="9">
    <location>
        <begin position="277"/>
        <end position="300"/>
    </location>
</feature>
<sequence length="449" mass="47544">MPLQPPRDPARPNPVDASTASRDGASTATTGRRAVTLAVIGGLLLLGACAWLFYLAVTAFPSDLSAVYIAGHLFDIGRTDILYDAPETFFGTSPPLWEPHIESLGLTGQFVTPYVYPPLWAAVVAPISLALTPEQFFFAAALVQIPLLGLSPLLAWRIADGSLRTLGVWLILSSVLLVTSMISIFAVKLLQPQILVVFLILWAFERYRTGRSATAGALLALAAAIKLAPAAFALIFVMDRNWRSLGTFLAVCAAIGLVGFVAAGVELHLTFLDSLKAVSGTLFLSSTNFAAGPLMAALGGATGFVPPVDLSDRNVVFDGAAASAILLLNKVLFVALLAAVFWKSRMRAPRDRLVVRLISVTLLVNLFGPLGWIHYNLLPLLLLPALPRLMRPAIGYALFAGIAVATSRQAFWALHDLGPGDLGVVSVGVAGLIAVLLAVNVAPSPRPTE</sequence>
<organism evidence="10 11">
    <name type="scientific">Tropicimonas isoalkanivorans</name>
    <dbReference type="NCBI Taxonomy" id="441112"/>
    <lineage>
        <taxon>Bacteria</taxon>
        <taxon>Pseudomonadati</taxon>
        <taxon>Pseudomonadota</taxon>
        <taxon>Alphaproteobacteria</taxon>
        <taxon>Rhodobacterales</taxon>
        <taxon>Roseobacteraceae</taxon>
        <taxon>Tropicimonas</taxon>
    </lineage>
</organism>
<feature type="transmembrane region" description="Helical" evidence="9">
    <location>
        <begin position="244"/>
        <end position="265"/>
    </location>
</feature>
<comment type="subcellular location">
    <subcellularLocation>
        <location evidence="1">Cell membrane</location>
        <topology evidence="1">Multi-pass membrane protein</topology>
    </subcellularLocation>
</comment>
<dbReference type="Proteomes" id="UP000198728">
    <property type="component" value="Unassembled WGS sequence"/>
</dbReference>
<evidence type="ECO:0000256" key="3">
    <source>
        <dbReference type="ARBA" id="ARBA00022679"/>
    </source>
</evidence>
<keyword evidence="6 9" id="KW-0472">Membrane</keyword>
<keyword evidence="11" id="KW-1185">Reference proteome</keyword>